<proteinExistence type="inferred from homology"/>
<name>U7DCH6_9BACT</name>
<dbReference type="PATRIC" id="fig|1313304.3.peg.823"/>
<dbReference type="eggNOG" id="COG0204">
    <property type="taxonomic scope" value="Bacteria"/>
</dbReference>
<comment type="domain">
    <text evidence="11">The HXXXXD motif is essential for acyltransferase activity and may constitute the binding site for the phosphate moiety of the glycerol-3-phosphate.</text>
</comment>
<dbReference type="GO" id="GO:0006654">
    <property type="term" value="P:phosphatidic acid biosynthetic process"/>
    <property type="evidence" value="ECO:0007669"/>
    <property type="project" value="TreeGrafter"/>
</dbReference>
<dbReference type="Proteomes" id="UP000017148">
    <property type="component" value="Unassembled WGS sequence"/>
</dbReference>
<dbReference type="InterPro" id="IPR004552">
    <property type="entry name" value="AGP_acyltrans"/>
</dbReference>
<dbReference type="RefSeq" id="WP_022636366.1">
    <property type="nucleotide sequence ID" value="NZ_ASJR01000006.1"/>
</dbReference>
<dbReference type="STRING" id="1313304.CALK_0860"/>
<keyword evidence="7 11" id="KW-0444">Lipid biosynthesis</keyword>
<keyword evidence="11" id="KW-1208">Phospholipid metabolism</keyword>
<reference evidence="14 15" key="1">
    <citation type="journal article" date="2013" name="Environ. Microbiol.">
        <title>Genome analysis of Chitinivibrio alkaliphilus gen. nov., sp. nov., a novel extremely haloalkaliphilic anaerobic chitinolytic bacterium from the candidate phylum Termite Group 3.</title>
        <authorList>
            <person name="Sorokin D.Y."/>
            <person name="Gumerov V.M."/>
            <person name="Rakitin A.L."/>
            <person name="Beletsky A.V."/>
            <person name="Damste J.S."/>
            <person name="Muyzer G."/>
            <person name="Mardanov A.V."/>
            <person name="Ravin N.V."/>
        </authorList>
    </citation>
    <scope>NUCLEOTIDE SEQUENCE [LARGE SCALE GENOMIC DNA]</scope>
    <source>
        <strain evidence="14 15">ACht1</strain>
    </source>
</reference>
<evidence type="ECO:0000256" key="6">
    <source>
        <dbReference type="ARBA" id="ARBA00016139"/>
    </source>
</evidence>
<dbReference type="OrthoDB" id="9803035at2"/>
<keyword evidence="12" id="KW-1133">Transmembrane helix</keyword>
<evidence type="ECO:0000256" key="9">
    <source>
        <dbReference type="ARBA" id="ARBA00023098"/>
    </source>
</evidence>
<keyword evidence="12" id="KW-0812">Transmembrane</keyword>
<comment type="caution">
    <text evidence="14">The sequence shown here is derived from an EMBL/GenBank/DDBJ whole genome shotgun (WGS) entry which is preliminary data.</text>
</comment>
<dbReference type="Pfam" id="PF01553">
    <property type="entry name" value="Acyltransferase"/>
    <property type="match status" value="1"/>
</dbReference>
<dbReference type="SMART" id="SM00563">
    <property type="entry name" value="PlsC"/>
    <property type="match status" value="1"/>
</dbReference>
<dbReference type="SUPFAM" id="SSF69593">
    <property type="entry name" value="Glycerol-3-phosphate (1)-acyltransferase"/>
    <property type="match status" value="1"/>
</dbReference>
<dbReference type="AlphaFoldDB" id="U7DCH6"/>
<dbReference type="NCBIfam" id="TIGR00530">
    <property type="entry name" value="AGP_acyltrn"/>
    <property type="match status" value="1"/>
</dbReference>
<evidence type="ECO:0000256" key="2">
    <source>
        <dbReference type="ARBA" id="ARBA00004728"/>
    </source>
</evidence>
<dbReference type="GO" id="GO:0016020">
    <property type="term" value="C:membrane"/>
    <property type="evidence" value="ECO:0007669"/>
    <property type="project" value="InterPro"/>
</dbReference>
<comment type="pathway">
    <text evidence="2">Phospholipid metabolism; CDP-diacylglycerol biosynthesis; CDP-diacylglycerol from sn-glycerol 3-phosphate: step 2/3.</text>
</comment>
<keyword evidence="12" id="KW-0472">Membrane</keyword>
<evidence type="ECO:0000256" key="8">
    <source>
        <dbReference type="ARBA" id="ARBA00022679"/>
    </source>
</evidence>
<sequence length="243" mass="27473">MPVIASLYTLFFLLFVTLFMLISVTFFIPLGILHILHLHRKRIWLTTILAHFWARMLLFITGTRVKVHGKEHFPKDNRYCLIANHQGIFDIPLILSVVPQNIAFIAKEELRKTPLIGWWMQAIGVLFLDRSSTRQALSVITTGAQRLQQGNPLVIFPEGTRSKGKSVGNFKKGSMKLATKSKVPIIPVSISGSFRIFEETRRIRPSTVSIQIHAPVHPQNLTKDEMAQLHEHLQSIIAAGVSP</sequence>
<comment type="catalytic activity">
    <reaction evidence="1 11">
        <text>a 1-acyl-sn-glycero-3-phosphate + an acyl-CoA = a 1,2-diacyl-sn-glycero-3-phosphate + CoA</text>
        <dbReference type="Rhea" id="RHEA:19709"/>
        <dbReference type="ChEBI" id="CHEBI:57287"/>
        <dbReference type="ChEBI" id="CHEBI:57970"/>
        <dbReference type="ChEBI" id="CHEBI:58342"/>
        <dbReference type="ChEBI" id="CHEBI:58608"/>
        <dbReference type="EC" id="2.3.1.51"/>
    </reaction>
</comment>
<dbReference type="CDD" id="cd07989">
    <property type="entry name" value="LPLAT_AGPAT-like"/>
    <property type="match status" value="1"/>
</dbReference>
<dbReference type="GO" id="GO:0003841">
    <property type="term" value="F:1-acylglycerol-3-phosphate O-acyltransferase activity"/>
    <property type="evidence" value="ECO:0007669"/>
    <property type="project" value="UniProtKB-UniRule"/>
</dbReference>
<dbReference type="InterPro" id="IPR002123">
    <property type="entry name" value="Plipid/glycerol_acylTrfase"/>
</dbReference>
<evidence type="ECO:0000256" key="11">
    <source>
        <dbReference type="RuleBase" id="RU361267"/>
    </source>
</evidence>
<evidence type="ECO:0000313" key="14">
    <source>
        <dbReference type="EMBL" id="ERP32135.1"/>
    </source>
</evidence>
<keyword evidence="8 11" id="KW-0808">Transferase</keyword>
<feature type="domain" description="Phospholipid/glycerol acyltransferase" evidence="13">
    <location>
        <begin position="79"/>
        <end position="193"/>
    </location>
</feature>
<evidence type="ECO:0000256" key="12">
    <source>
        <dbReference type="SAM" id="Phobius"/>
    </source>
</evidence>
<evidence type="ECO:0000256" key="7">
    <source>
        <dbReference type="ARBA" id="ARBA00022516"/>
    </source>
</evidence>
<evidence type="ECO:0000256" key="4">
    <source>
        <dbReference type="ARBA" id="ARBA00008655"/>
    </source>
</evidence>
<evidence type="ECO:0000313" key="15">
    <source>
        <dbReference type="Proteomes" id="UP000017148"/>
    </source>
</evidence>
<organism evidence="14 15">
    <name type="scientific">Chitinivibrio alkaliphilus ACht1</name>
    <dbReference type="NCBI Taxonomy" id="1313304"/>
    <lineage>
        <taxon>Bacteria</taxon>
        <taxon>Pseudomonadati</taxon>
        <taxon>Fibrobacterota</taxon>
        <taxon>Chitinivibrionia</taxon>
        <taxon>Chitinivibrionales</taxon>
        <taxon>Chitinivibrionaceae</taxon>
        <taxon>Chitinivibrio</taxon>
    </lineage>
</organism>
<comment type="similarity">
    <text evidence="4 11">Belongs to the 1-acyl-sn-glycerol-3-phosphate acyltransferase family.</text>
</comment>
<keyword evidence="15" id="KW-1185">Reference proteome</keyword>
<evidence type="ECO:0000259" key="13">
    <source>
        <dbReference type="SMART" id="SM00563"/>
    </source>
</evidence>
<dbReference type="PANTHER" id="PTHR10434">
    <property type="entry name" value="1-ACYL-SN-GLYCEROL-3-PHOSPHATE ACYLTRANSFERASE"/>
    <property type="match status" value="1"/>
</dbReference>
<dbReference type="PANTHER" id="PTHR10434:SF64">
    <property type="entry name" value="1-ACYL-SN-GLYCEROL-3-PHOSPHATE ACYLTRANSFERASE-RELATED"/>
    <property type="match status" value="1"/>
</dbReference>
<keyword evidence="10 11" id="KW-0012">Acyltransferase</keyword>
<accession>U7DCH6</accession>
<feature type="transmembrane region" description="Helical" evidence="12">
    <location>
        <begin position="12"/>
        <end position="36"/>
    </location>
</feature>
<keyword evidence="11" id="KW-0594">Phospholipid biosynthesis</keyword>
<gene>
    <name evidence="14" type="ORF">CALK_0860</name>
</gene>
<evidence type="ECO:0000256" key="5">
    <source>
        <dbReference type="ARBA" id="ARBA00013211"/>
    </source>
</evidence>
<evidence type="ECO:0000256" key="10">
    <source>
        <dbReference type="ARBA" id="ARBA00023315"/>
    </source>
</evidence>
<dbReference type="EC" id="2.3.1.51" evidence="5 11"/>
<protein>
    <recommendedName>
        <fullName evidence="6 11">1-acyl-sn-glycerol-3-phosphate acyltransferase</fullName>
        <ecNumber evidence="5 11">2.3.1.51</ecNumber>
    </recommendedName>
</protein>
<keyword evidence="9 11" id="KW-0443">Lipid metabolism</keyword>
<evidence type="ECO:0000256" key="1">
    <source>
        <dbReference type="ARBA" id="ARBA00001141"/>
    </source>
</evidence>
<evidence type="ECO:0000256" key="3">
    <source>
        <dbReference type="ARBA" id="ARBA00005189"/>
    </source>
</evidence>
<comment type="pathway">
    <text evidence="3">Lipid metabolism.</text>
</comment>
<dbReference type="EMBL" id="ASJR01000006">
    <property type="protein sequence ID" value="ERP32135.1"/>
    <property type="molecule type" value="Genomic_DNA"/>
</dbReference>